<dbReference type="Pfam" id="PF03734">
    <property type="entry name" value="YkuD"/>
    <property type="match status" value="1"/>
</dbReference>
<dbReference type="PANTHER" id="PTHR30582:SF4">
    <property type="entry name" value="L,D-TRANSPEPTIDASE YQJB-RELATED"/>
    <property type="match status" value="1"/>
</dbReference>
<dbReference type="Proteomes" id="UP001516662">
    <property type="component" value="Unassembled WGS sequence"/>
</dbReference>
<proteinExistence type="predicted"/>
<dbReference type="InterPro" id="IPR018392">
    <property type="entry name" value="LysM"/>
</dbReference>
<keyword evidence="2" id="KW-0808">Transferase</keyword>
<feature type="active site" description="Proton donor/acceptor" evidence="6">
    <location>
        <position position="339"/>
    </location>
</feature>
<evidence type="ECO:0000256" key="6">
    <source>
        <dbReference type="PROSITE-ProRule" id="PRU01373"/>
    </source>
</evidence>
<feature type="transmembrane region" description="Helical" evidence="7">
    <location>
        <begin position="24"/>
        <end position="44"/>
    </location>
</feature>
<keyword evidence="7" id="KW-1133">Transmembrane helix</keyword>
<dbReference type="Gene3D" id="2.40.440.10">
    <property type="entry name" value="L,D-transpeptidase catalytic domain-like"/>
    <property type="match status" value="1"/>
</dbReference>
<dbReference type="PANTHER" id="PTHR30582">
    <property type="entry name" value="L,D-TRANSPEPTIDASE"/>
    <property type="match status" value="1"/>
</dbReference>
<dbReference type="Gene3D" id="3.10.350.10">
    <property type="entry name" value="LysM domain"/>
    <property type="match status" value="2"/>
</dbReference>
<comment type="pathway">
    <text evidence="1 6">Cell wall biogenesis; peptidoglycan biosynthesis.</text>
</comment>
<protein>
    <submittedName>
        <fullName evidence="10">L,D-transpeptidase family protein</fullName>
    </submittedName>
</protein>
<dbReference type="RefSeq" id="WP_193538275.1">
    <property type="nucleotide sequence ID" value="NZ_JADCLJ010000022.1"/>
</dbReference>
<dbReference type="PROSITE" id="PS51782">
    <property type="entry name" value="LYSM"/>
    <property type="match status" value="2"/>
</dbReference>
<keyword evidence="3 6" id="KW-0133">Cell shape</keyword>
<evidence type="ECO:0000259" key="9">
    <source>
        <dbReference type="PROSITE" id="PS52029"/>
    </source>
</evidence>
<name>A0ABR9QM08_9BACI</name>
<reference evidence="10 11" key="1">
    <citation type="submission" date="2020-10" db="EMBL/GenBank/DDBJ databases">
        <title>Bacillus sp. HD4P25, an endophyte from a halophyte.</title>
        <authorList>
            <person name="Sun J.-Q."/>
        </authorList>
    </citation>
    <scope>NUCLEOTIDE SEQUENCE [LARGE SCALE GENOMIC DNA]</scope>
    <source>
        <strain evidence="10 11">YIM 93174</strain>
    </source>
</reference>
<evidence type="ECO:0000256" key="3">
    <source>
        <dbReference type="ARBA" id="ARBA00022960"/>
    </source>
</evidence>
<accession>A0ABR9QM08</accession>
<sequence>MEQGQQETRKQKYQKLKISRKVKLSLKPVIVITLVLGMCLFALLPDTITLHKPKLLQSEQVVAAESYQSTKQIQRTSTRSYGEMVILHKVSKGETIFSISKRYYNSNHTDKILSYNGITKPEEQVKQGMILSIPNPEFLAIHNVKKGETLFSISNLYFSRTNLMEYMKNANKIKDPTTDIKVGMKISIPARDQVVLHTVKEKETLYGMMSTYYELSYYQKRLADFNDIHNPSTDLKVGMELKVPNLYHIQMLDKNERIEIDTTTNLLTYYKNNKEVLKTKVATGKNNLTPKGTFEVVLKLKNPTYTPKKIPGGAAENPLGTRWLGLNVNGTEGRTYGIHGTNNPSSIGSNASIGCIRVENKKVEWLFDQVSEGTLVIIK</sequence>
<gene>
    <name evidence="10" type="ORF">IMZ08_15975</name>
</gene>
<evidence type="ECO:0000256" key="7">
    <source>
        <dbReference type="SAM" id="Phobius"/>
    </source>
</evidence>
<evidence type="ECO:0000259" key="8">
    <source>
        <dbReference type="PROSITE" id="PS51782"/>
    </source>
</evidence>
<dbReference type="Pfam" id="PF01476">
    <property type="entry name" value="LysM"/>
    <property type="match status" value="3"/>
</dbReference>
<dbReference type="EMBL" id="JADCLJ010000022">
    <property type="protein sequence ID" value="MBE4909550.1"/>
    <property type="molecule type" value="Genomic_DNA"/>
</dbReference>
<dbReference type="InterPro" id="IPR050979">
    <property type="entry name" value="LD-transpeptidase"/>
</dbReference>
<dbReference type="SUPFAM" id="SSF54106">
    <property type="entry name" value="LysM domain"/>
    <property type="match status" value="1"/>
</dbReference>
<dbReference type="CDD" id="cd16913">
    <property type="entry name" value="YkuD_like"/>
    <property type="match status" value="1"/>
</dbReference>
<dbReference type="InterPro" id="IPR036779">
    <property type="entry name" value="LysM_dom_sf"/>
</dbReference>
<dbReference type="PROSITE" id="PS52029">
    <property type="entry name" value="LD_TPASE"/>
    <property type="match status" value="1"/>
</dbReference>
<dbReference type="InterPro" id="IPR005490">
    <property type="entry name" value="LD_TPept_cat_dom"/>
</dbReference>
<dbReference type="SMART" id="SM00257">
    <property type="entry name" value="LysM"/>
    <property type="match status" value="3"/>
</dbReference>
<dbReference type="SUPFAM" id="SSF141523">
    <property type="entry name" value="L,D-transpeptidase catalytic domain-like"/>
    <property type="match status" value="1"/>
</dbReference>
<keyword evidence="7" id="KW-0472">Membrane</keyword>
<dbReference type="InterPro" id="IPR038063">
    <property type="entry name" value="Transpep_catalytic_dom"/>
</dbReference>
<comment type="caution">
    <text evidence="10">The sequence shown here is derived from an EMBL/GenBank/DDBJ whole genome shotgun (WGS) entry which is preliminary data.</text>
</comment>
<keyword evidence="7" id="KW-0812">Transmembrane</keyword>
<feature type="domain" description="LysM" evidence="8">
    <location>
        <begin position="86"/>
        <end position="133"/>
    </location>
</feature>
<keyword evidence="5 6" id="KW-0961">Cell wall biogenesis/degradation</keyword>
<evidence type="ECO:0000313" key="10">
    <source>
        <dbReference type="EMBL" id="MBE4909550.1"/>
    </source>
</evidence>
<feature type="domain" description="L,D-TPase catalytic" evidence="9">
    <location>
        <begin position="256"/>
        <end position="379"/>
    </location>
</feature>
<keyword evidence="11" id="KW-1185">Reference proteome</keyword>
<organism evidence="10 11">
    <name type="scientific">Litchfieldia luteola</name>
    <dbReference type="NCBI Taxonomy" id="682179"/>
    <lineage>
        <taxon>Bacteria</taxon>
        <taxon>Bacillati</taxon>
        <taxon>Bacillota</taxon>
        <taxon>Bacilli</taxon>
        <taxon>Bacillales</taxon>
        <taxon>Bacillaceae</taxon>
        <taxon>Litchfieldia</taxon>
    </lineage>
</organism>
<evidence type="ECO:0000256" key="2">
    <source>
        <dbReference type="ARBA" id="ARBA00022679"/>
    </source>
</evidence>
<feature type="active site" description="Nucleophile" evidence="6">
    <location>
        <position position="355"/>
    </location>
</feature>
<evidence type="ECO:0000256" key="1">
    <source>
        <dbReference type="ARBA" id="ARBA00004752"/>
    </source>
</evidence>
<evidence type="ECO:0000256" key="5">
    <source>
        <dbReference type="ARBA" id="ARBA00023316"/>
    </source>
</evidence>
<evidence type="ECO:0000313" key="11">
    <source>
        <dbReference type="Proteomes" id="UP001516662"/>
    </source>
</evidence>
<evidence type="ECO:0000256" key="4">
    <source>
        <dbReference type="ARBA" id="ARBA00022984"/>
    </source>
</evidence>
<keyword evidence="4 6" id="KW-0573">Peptidoglycan synthesis</keyword>
<dbReference type="CDD" id="cd00118">
    <property type="entry name" value="LysM"/>
    <property type="match status" value="1"/>
</dbReference>
<feature type="domain" description="LysM" evidence="8">
    <location>
        <begin position="140"/>
        <end position="188"/>
    </location>
</feature>